<accession>A0A0U5BUD2</accession>
<organism evidence="1 2">
    <name type="scientific">Xanthomonas citri pv. citri</name>
    <dbReference type="NCBI Taxonomy" id="611301"/>
    <lineage>
        <taxon>Bacteria</taxon>
        <taxon>Pseudomonadati</taxon>
        <taxon>Pseudomonadota</taxon>
        <taxon>Gammaproteobacteria</taxon>
        <taxon>Lysobacterales</taxon>
        <taxon>Lysobacteraceae</taxon>
        <taxon>Xanthomonas</taxon>
    </lineage>
</organism>
<dbReference type="PATRIC" id="fig|434928.28.peg.123"/>
<name>A0A0U5BUD2_XANCI</name>
<dbReference type="EMBL" id="CCXZ01000144">
    <property type="protein sequence ID" value="CEG17027.1"/>
    <property type="molecule type" value="Genomic_DNA"/>
</dbReference>
<dbReference type="AlphaFoldDB" id="A0A0U5BUD2"/>
<keyword evidence="2" id="KW-1185">Reference proteome</keyword>
<protein>
    <submittedName>
        <fullName evidence="1">Uncharacterized protein</fullName>
    </submittedName>
</protein>
<reference evidence="1 2" key="1">
    <citation type="submission" date="2014-09" db="EMBL/GenBank/DDBJ databases">
        <authorList>
            <person name="Regsiter A."/>
        </authorList>
    </citation>
    <scope>NUCLEOTIDE SEQUENCE [LARGE SCALE GENOMIC DNA]</scope>
</reference>
<evidence type="ECO:0000313" key="1">
    <source>
        <dbReference type="EMBL" id="CEG17027.1"/>
    </source>
</evidence>
<sequence>MPKGLISALWYYSRSIDAGATAPGAENALFLADSSVLVRDAHVPVRSTHPLRRCRARSALRST</sequence>
<evidence type="ECO:0000313" key="2">
    <source>
        <dbReference type="Proteomes" id="UP000052230"/>
    </source>
</evidence>
<comment type="caution">
    <text evidence="1">The sequence shown here is derived from an EMBL/GenBank/DDBJ whole genome shotgun (WGS) entry which is preliminary data.</text>
</comment>
<dbReference type="Proteomes" id="UP000052230">
    <property type="component" value="Unassembled WGS sequence"/>
</dbReference>
<gene>
    <name evidence="1" type="ORF">XAC3562_50023</name>
</gene>
<proteinExistence type="predicted"/>